<feature type="transmembrane region" description="Helical" evidence="1">
    <location>
        <begin position="12"/>
        <end position="31"/>
    </location>
</feature>
<proteinExistence type="predicted"/>
<evidence type="ECO:0000313" key="3">
    <source>
        <dbReference type="Proteomes" id="UP000625210"/>
    </source>
</evidence>
<dbReference type="RefSeq" id="WP_188646927.1">
    <property type="nucleotide sequence ID" value="NZ_BMHQ01000003.1"/>
</dbReference>
<keyword evidence="1" id="KW-1133">Transmembrane helix</keyword>
<evidence type="ECO:0000256" key="1">
    <source>
        <dbReference type="SAM" id="Phobius"/>
    </source>
</evidence>
<comment type="caution">
    <text evidence="2">The sequence shown here is derived from an EMBL/GenBank/DDBJ whole genome shotgun (WGS) entry which is preliminary data.</text>
</comment>
<dbReference type="Proteomes" id="UP000625210">
    <property type="component" value="Unassembled WGS sequence"/>
</dbReference>
<name>A0A8J2VH36_9BACL</name>
<keyword evidence="1" id="KW-0472">Membrane</keyword>
<dbReference type="AlphaFoldDB" id="A0A8J2VH36"/>
<organism evidence="2 3">
    <name type="scientific">Marinithermofilum abyssi</name>
    <dbReference type="NCBI Taxonomy" id="1571185"/>
    <lineage>
        <taxon>Bacteria</taxon>
        <taxon>Bacillati</taxon>
        <taxon>Bacillota</taxon>
        <taxon>Bacilli</taxon>
        <taxon>Bacillales</taxon>
        <taxon>Thermoactinomycetaceae</taxon>
        <taxon>Marinithermofilum</taxon>
    </lineage>
</organism>
<reference evidence="2" key="1">
    <citation type="journal article" date="2014" name="Int. J. Syst. Evol. Microbiol.">
        <title>Complete genome sequence of Corynebacterium casei LMG S-19264T (=DSM 44701T), isolated from a smear-ripened cheese.</title>
        <authorList>
            <consortium name="US DOE Joint Genome Institute (JGI-PGF)"/>
            <person name="Walter F."/>
            <person name="Albersmeier A."/>
            <person name="Kalinowski J."/>
            <person name="Ruckert C."/>
        </authorList>
    </citation>
    <scope>NUCLEOTIDE SEQUENCE</scope>
    <source>
        <strain evidence="2">CGMCC 1.15179</strain>
    </source>
</reference>
<gene>
    <name evidence="2" type="ORF">GCM10011571_11280</name>
</gene>
<dbReference type="EMBL" id="BMHQ01000003">
    <property type="protein sequence ID" value="GGE11653.1"/>
    <property type="molecule type" value="Genomic_DNA"/>
</dbReference>
<keyword evidence="1" id="KW-0812">Transmembrane</keyword>
<keyword evidence="3" id="KW-1185">Reference proteome</keyword>
<sequence>MWRIFEQKGWMSTVLAVVVCVNMMLVGMIWVRDRIPLPEAVPAQTKPIKPQLREEYRMEPESVTQKGKWRVEHYREYRVLTDLNGKLLKKEPTDQTANLRYWEDGNK</sequence>
<accession>A0A8J2VH36</accession>
<reference evidence="2" key="2">
    <citation type="submission" date="2020-09" db="EMBL/GenBank/DDBJ databases">
        <authorList>
            <person name="Sun Q."/>
            <person name="Zhou Y."/>
        </authorList>
    </citation>
    <scope>NUCLEOTIDE SEQUENCE</scope>
    <source>
        <strain evidence="2">CGMCC 1.15179</strain>
    </source>
</reference>
<evidence type="ECO:0000313" key="2">
    <source>
        <dbReference type="EMBL" id="GGE11653.1"/>
    </source>
</evidence>
<protein>
    <submittedName>
        <fullName evidence="2">Uncharacterized protein</fullName>
    </submittedName>
</protein>